<dbReference type="PROSITE" id="PS51371">
    <property type="entry name" value="CBS"/>
    <property type="match status" value="2"/>
</dbReference>
<comment type="caution">
    <text evidence="4">The sequence shown here is derived from an EMBL/GenBank/DDBJ whole genome shotgun (WGS) entry which is preliminary data.</text>
</comment>
<keyword evidence="1 2" id="KW-0129">CBS domain</keyword>
<gene>
    <name evidence="4" type="ORF">A2Z86_12395</name>
</gene>
<dbReference type="InterPro" id="IPR000644">
    <property type="entry name" value="CBS_dom"/>
</dbReference>
<proteinExistence type="predicted"/>
<feature type="domain" description="CBS" evidence="3">
    <location>
        <begin position="91"/>
        <end position="147"/>
    </location>
</feature>
<evidence type="ECO:0000259" key="3">
    <source>
        <dbReference type="PROSITE" id="PS51371"/>
    </source>
</evidence>
<dbReference type="SMART" id="SM00116">
    <property type="entry name" value="CBS"/>
    <property type="match status" value="2"/>
</dbReference>
<name>A0A1F5YD83_9BACT</name>
<protein>
    <recommendedName>
        <fullName evidence="3">CBS domain-containing protein</fullName>
    </recommendedName>
</protein>
<dbReference type="Proteomes" id="UP000176992">
    <property type="component" value="Unassembled WGS sequence"/>
</dbReference>
<reference evidence="4 5" key="1">
    <citation type="journal article" date="2016" name="Nat. Commun.">
        <title>Thousands of microbial genomes shed light on interconnected biogeochemical processes in an aquifer system.</title>
        <authorList>
            <person name="Anantharaman K."/>
            <person name="Brown C.T."/>
            <person name="Hug L.A."/>
            <person name="Sharon I."/>
            <person name="Castelle C.J."/>
            <person name="Probst A.J."/>
            <person name="Thomas B.C."/>
            <person name="Singh A."/>
            <person name="Wilkins M.J."/>
            <person name="Karaoz U."/>
            <person name="Brodie E.L."/>
            <person name="Williams K.H."/>
            <person name="Hubbard S.S."/>
            <person name="Banfield J.F."/>
        </authorList>
    </citation>
    <scope>NUCLEOTIDE SEQUENCE [LARGE SCALE GENOMIC DNA]</scope>
</reference>
<accession>A0A1F5YD83</accession>
<dbReference type="InterPro" id="IPR051257">
    <property type="entry name" value="Diverse_CBS-Domain"/>
</dbReference>
<evidence type="ECO:0000313" key="4">
    <source>
        <dbReference type="EMBL" id="OGF98157.1"/>
    </source>
</evidence>
<dbReference type="Pfam" id="PF00571">
    <property type="entry name" value="CBS"/>
    <property type="match status" value="2"/>
</dbReference>
<dbReference type="PANTHER" id="PTHR43080:SF2">
    <property type="entry name" value="CBS DOMAIN-CONTAINING PROTEIN"/>
    <property type="match status" value="1"/>
</dbReference>
<sequence>MTRKVVLVRGELTINELIEIFLENKISSAPVVDDNNELIGIVTKTDILGHFMDMDLDLTLTVGLRDLMESHPEQSDLEVSAHTDLTVRQIMTTDPITVEENIRIEQLAGTMVEKGIHRLIVTKGKSVVGIVSTLDILHFVSGKEKDESGK</sequence>
<evidence type="ECO:0000256" key="1">
    <source>
        <dbReference type="ARBA" id="ARBA00023122"/>
    </source>
</evidence>
<dbReference type="Gene3D" id="3.10.580.10">
    <property type="entry name" value="CBS-domain"/>
    <property type="match status" value="1"/>
</dbReference>
<feature type="domain" description="CBS" evidence="3">
    <location>
        <begin position="1"/>
        <end position="58"/>
    </location>
</feature>
<dbReference type="PANTHER" id="PTHR43080">
    <property type="entry name" value="CBS DOMAIN-CONTAINING PROTEIN CBSX3, MITOCHONDRIAL"/>
    <property type="match status" value="1"/>
</dbReference>
<dbReference type="EMBL" id="MFIV01000160">
    <property type="protein sequence ID" value="OGF98157.1"/>
    <property type="molecule type" value="Genomic_DNA"/>
</dbReference>
<evidence type="ECO:0000256" key="2">
    <source>
        <dbReference type="PROSITE-ProRule" id="PRU00703"/>
    </source>
</evidence>
<evidence type="ECO:0000313" key="5">
    <source>
        <dbReference type="Proteomes" id="UP000176992"/>
    </source>
</evidence>
<dbReference type="AlphaFoldDB" id="A0A1F5YD83"/>
<dbReference type="InterPro" id="IPR046342">
    <property type="entry name" value="CBS_dom_sf"/>
</dbReference>
<organism evidence="4 5">
    <name type="scientific">Candidatus Glassbacteria bacterium GWA2_58_10</name>
    <dbReference type="NCBI Taxonomy" id="1817865"/>
    <lineage>
        <taxon>Bacteria</taxon>
        <taxon>Candidatus Glassiibacteriota</taxon>
    </lineage>
</organism>
<dbReference type="SUPFAM" id="SSF54631">
    <property type="entry name" value="CBS-domain pair"/>
    <property type="match status" value="1"/>
</dbReference>